<dbReference type="PANTHER" id="PTHR24036">
    <property type="entry name" value="SKELETOR-RELATED"/>
    <property type="match status" value="1"/>
</dbReference>
<proteinExistence type="predicted"/>
<name>A0AAD8EFZ7_DIPPU</name>
<dbReference type="Pfam" id="PF10517">
    <property type="entry name" value="DM13"/>
    <property type="match status" value="1"/>
</dbReference>
<dbReference type="InterPro" id="IPR052126">
    <property type="entry name" value="Spindle_Org/Thrombomodulin"/>
</dbReference>
<evidence type="ECO:0000313" key="4">
    <source>
        <dbReference type="Proteomes" id="UP001233999"/>
    </source>
</evidence>
<organism evidence="3 4">
    <name type="scientific">Diploptera punctata</name>
    <name type="common">Pacific beetle cockroach</name>
    <dbReference type="NCBI Taxonomy" id="6984"/>
    <lineage>
        <taxon>Eukaryota</taxon>
        <taxon>Metazoa</taxon>
        <taxon>Ecdysozoa</taxon>
        <taxon>Arthropoda</taxon>
        <taxon>Hexapoda</taxon>
        <taxon>Insecta</taxon>
        <taxon>Pterygota</taxon>
        <taxon>Neoptera</taxon>
        <taxon>Polyneoptera</taxon>
        <taxon>Dictyoptera</taxon>
        <taxon>Blattodea</taxon>
        <taxon>Blaberoidea</taxon>
        <taxon>Blaberidae</taxon>
        <taxon>Diplopterinae</taxon>
        <taxon>Diploptera</taxon>
    </lineage>
</organism>
<feature type="non-terminal residue" evidence="3">
    <location>
        <position position="1"/>
    </location>
</feature>
<gene>
    <name evidence="3" type="ORF">L9F63_018018</name>
</gene>
<comment type="caution">
    <text evidence="3">The sequence shown here is derived from an EMBL/GenBank/DDBJ whole genome shotgun (WGS) entry which is preliminary data.</text>
</comment>
<dbReference type="AlphaFoldDB" id="A0AAD8EFZ7"/>
<accession>A0AAD8EFZ7</accession>
<keyword evidence="1" id="KW-0677">Repeat</keyword>
<sequence length="145" mass="16204">HKSLRLIISTVLSNLLSRSTSNSFFSVNEDHVEYIPRPSFYTVFSHPLKLFVSCTLSTYFVLATHLCRLSPARNSATPYYGKLIGSLQEYAHKIKGTAYAVDESTIFIKGFNYDGTGPDAFFWVGNTARPSPEGHIIPYPEGYKG</sequence>
<protein>
    <recommendedName>
        <fullName evidence="2">DM13 domain-containing protein</fullName>
    </recommendedName>
</protein>
<dbReference type="PROSITE" id="PS51549">
    <property type="entry name" value="DM13"/>
    <property type="match status" value="1"/>
</dbReference>
<evidence type="ECO:0000259" key="2">
    <source>
        <dbReference type="PROSITE" id="PS51549"/>
    </source>
</evidence>
<reference evidence="3" key="2">
    <citation type="submission" date="2023-05" db="EMBL/GenBank/DDBJ databases">
        <authorList>
            <person name="Fouks B."/>
        </authorList>
    </citation>
    <scope>NUCLEOTIDE SEQUENCE</scope>
    <source>
        <strain evidence="3">Stay&amp;Tobe</strain>
        <tissue evidence="3">Testes</tissue>
    </source>
</reference>
<keyword evidence="4" id="KW-1185">Reference proteome</keyword>
<dbReference type="EMBL" id="JASPKZ010005318">
    <property type="protein sequence ID" value="KAJ9588686.1"/>
    <property type="molecule type" value="Genomic_DNA"/>
</dbReference>
<evidence type="ECO:0000313" key="3">
    <source>
        <dbReference type="EMBL" id="KAJ9588686.1"/>
    </source>
</evidence>
<reference evidence="3" key="1">
    <citation type="journal article" date="2023" name="IScience">
        <title>Live-bearing cockroach genome reveals convergent evolutionary mechanisms linked to viviparity in insects and beyond.</title>
        <authorList>
            <person name="Fouks B."/>
            <person name="Harrison M.C."/>
            <person name="Mikhailova A.A."/>
            <person name="Marchal E."/>
            <person name="English S."/>
            <person name="Carruthers M."/>
            <person name="Jennings E.C."/>
            <person name="Chiamaka E.L."/>
            <person name="Frigard R.A."/>
            <person name="Pippel M."/>
            <person name="Attardo G.M."/>
            <person name="Benoit J.B."/>
            <person name="Bornberg-Bauer E."/>
            <person name="Tobe S.S."/>
        </authorList>
    </citation>
    <scope>NUCLEOTIDE SEQUENCE</scope>
    <source>
        <strain evidence="3">Stay&amp;Tobe</strain>
    </source>
</reference>
<feature type="domain" description="DM13" evidence="2">
    <location>
        <begin position="81"/>
        <end position="145"/>
    </location>
</feature>
<evidence type="ECO:0000256" key="1">
    <source>
        <dbReference type="ARBA" id="ARBA00022737"/>
    </source>
</evidence>
<feature type="non-terminal residue" evidence="3">
    <location>
        <position position="145"/>
    </location>
</feature>
<dbReference type="Proteomes" id="UP001233999">
    <property type="component" value="Unassembled WGS sequence"/>
</dbReference>
<dbReference type="PANTHER" id="PTHR24036:SF5">
    <property type="entry name" value="THROMBOMODULIN"/>
    <property type="match status" value="1"/>
</dbReference>
<dbReference type="InterPro" id="IPR019545">
    <property type="entry name" value="DM13_domain"/>
</dbReference>